<reference evidence="1 2" key="1">
    <citation type="journal article" date="2019" name="Commun. Biol.">
        <title>The bagworm genome reveals a unique fibroin gene that provides high tensile strength.</title>
        <authorList>
            <person name="Kono N."/>
            <person name="Nakamura H."/>
            <person name="Ohtoshi R."/>
            <person name="Tomita M."/>
            <person name="Numata K."/>
            <person name="Arakawa K."/>
        </authorList>
    </citation>
    <scope>NUCLEOTIDE SEQUENCE [LARGE SCALE GENOMIC DNA]</scope>
</reference>
<dbReference type="Proteomes" id="UP000299102">
    <property type="component" value="Unassembled WGS sequence"/>
</dbReference>
<comment type="caution">
    <text evidence="1">The sequence shown here is derived from an EMBL/GenBank/DDBJ whole genome shotgun (WGS) entry which is preliminary data.</text>
</comment>
<sequence>MPFCDPAIHGGDHLSIRHARCCPHWGTRFREEATSSRTISVDAMTVFFETGEVLDRLGCSKASEVHEVVVYEVRGENLNYLLQRTQ</sequence>
<gene>
    <name evidence="1" type="ORF">EVAR_34591_1</name>
</gene>
<accession>A0A4C1VFD6</accession>
<protein>
    <submittedName>
        <fullName evidence="1">Uncharacterized protein</fullName>
    </submittedName>
</protein>
<evidence type="ECO:0000313" key="2">
    <source>
        <dbReference type="Proteomes" id="UP000299102"/>
    </source>
</evidence>
<dbReference type="OrthoDB" id="411823at2759"/>
<dbReference type="AlphaFoldDB" id="A0A4C1VFD6"/>
<dbReference type="EMBL" id="BGZK01000336">
    <property type="protein sequence ID" value="GBP37556.1"/>
    <property type="molecule type" value="Genomic_DNA"/>
</dbReference>
<evidence type="ECO:0000313" key="1">
    <source>
        <dbReference type="EMBL" id="GBP37556.1"/>
    </source>
</evidence>
<organism evidence="1 2">
    <name type="scientific">Eumeta variegata</name>
    <name type="common">Bagworm moth</name>
    <name type="synonym">Eumeta japonica</name>
    <dbReference type="NCBI Taxonomy" id="151549"/>
    <lineage>
        <taxon>Eukaryota</taxon>
        <taxon>Metazoa</taxon>
        <taxon>Ecdysozoa</taxon>
        <taxon>Arthropoda</taxon>
        <taxon>Hexapoda</taxon>
        <taxon>Insecta</taxon>
        <taxon>Pterygota</taxon>
        <taxon>Neoptera</taxon>
        <taxon>Endopterygota</taxon>
        <taxon>Lepidoptera</taxon>
        <taxon>Glossata</taxon>
        <taxon>Ditrysia</taxon>
        <taxon>Tineoidea</taxon>
        <taxon>Psychidae</taxon>
        <taxon>Oiketicinae</taxon>
        <taxon>Eumeta</taxon>
    </lineage>
</organism>
<proteinExistence type="predicted"/>
<keyword evidence="2" id="KW-1185">Reference proteome</keyword>
<name>A0A4C1VFD6_EUMVA</name>